<keyword evidence="4" id="KW-0472">Membrane</keyword>
<dbReference type="GO" id="GO:0016020">
    <property type="term" value="C:membrane"/>
    <property type="evidence" value="ECO:0007669"/>
    <property type="project" value="UniProtKB-SubCell"/>
</dbReference>
<evidence type="ECO:0008006" key="7">
    <source>
        <dbReference type="Google" id="ProtNLM"/>
    </source>
</evidence>
<feature type="transmembrane region" description="Helical" evidence="4">
    <location>
        <begin position="12"/>
        <end position="32"/>
    </location>
</feature>
<gene>
    <name evidence="5" type="ORF">DHEL01_v209511</name>
</gene>
<comment type="caution">
    <text evidence="5">The sequence shown here is derived from an EMBL/GenBank/DDBJ whole genome shotgun (WGS) entry which is preliminary data.</text>
</comment>
<dbReference type="OrthoDB" id="2526284at2759"/>
<evidence type="ECO:0000256" key="2">
    <source>
        <dbReference type="ARBA" id="ARBA00022692"/>
    </source>
</evidence>
<dbReference type="GO" id="GO:0005737">
    <property type="term" value="C:cytoplasm"/>
    <property type="evidence" value="ECO:0007669"/>
    <property type="project" value="TreeGrafter"/>
</dbReference>
<dbReference type="GO" id="GO:0016757">
    <property type="term" value="F:glycosyltransferase activity"/>
    <property type="evidence" value="ECO:0007669"/>
    <property type="project" value="TreeGrafter"/>
</dbReference>
<dbReference type="PANTHER" id="PTHR21461">
    <property type="entry name" value="GLYCOSYLTRANSFERASE FAMILY 92 PROTEIN"/>
    <property type="match status" value="1"/>
</dbReference>
<evidence type="ECO:0000256" key="3">
    <source>
        <dbReference type="ARBA" id="ARBA00022989"/>
    </source>
</evidence>
<dbReference type="Pfam" id="PF13704">
    <property type="entry name" value="Glyco_tranf_2_4"/>
    <property type="match status" value="1"/>
</dbReference>
<proteinExistence type="predicted"/>
<dbReference type="AlphaFoldDB" id="A0A2P5HPC0"/>
<keyword evidence="2 4" id="KW-0812">Transmembrane</keyword>
<keyword evidence="6" id="KW-1185">Reference proteome</keyword>
<dbReference type="STRING" id="158607.A0A2P5HPC0"/>
<reference evidence="5" key="1">
    <citation type="submission" date="2017-09" db="EMBL/GenBank/DDBJ databases">
        <title>Polyketide synthases of a Diaporthe helianthi virulent isolate.</title>
        <authorList>
            <person name="Baroncelli R."/>
        </authorList>
    </citation>
    <scope>NUCLEOTIDE SEQUENCE [LARGE SCALE GENOMIC DNA]</scope>
    <source>
        <strain evidence="5">7/96</strain>
    </source>
</reference>
<evidence type="ECO:0000256" key="1">
    <source>
        <dbReference type="ARBA" id="ARBA00004167"/>
    </source>
</evidence>
<sequence>MIFQAPVTIRHVAVVVAVLVIIHLVFFSGLFAHSSTDTFYEYYDRMKCLVPPNSESSAITLSPTTGDMKPTKHLTPPETNMSIAFCSSVRDQSRDLPEWFIHHYYNIGIKHFYIMDDASHPPLSTYDIDGYYGIPSSAITFTHFNEGERQAHGGMMQEFLNDECNRQWGQYHDWIAYVDVDEYIGLITEQTLQEILQPFLDDPIVGAFGLMWWMHTANGHIHRQPSTRRAYTECMSDRSPEGIDDEEYGVDNEHIKSLVKPALYNKNRDSPHDFNTLNGSVTVIENGDVLPHWWHRPPVRDRVVLHHYIVKSEEEYAEKQYRGNQGGTYRTWDYWHHINDGPNEPCEDMLRWEI</sequence>
<organism evidence="5 6">
    <name type="scientific">Diaporthe helianthi</name>
    <dbReference type="NCBI Taxonomy" id="158607"/>
    <lineage>
        <taxon>Eukaryota</taxon>
        <taxon>Fungi</taxon>
        <taxon>Dikarya</taxon>
        <taxon>Ascomycota</taxon>
        <taxon>Pezizomycotina</taxon>
        <taxon>Sordariomycetes</taxon>
        <taxon>Sordariomycetidae</taxon>
        <taxon>Diaporthales</taxon>
        <taxon>Diaporthaceae</taxon>
        <taxon>Diaporthe</taxon>
    </lineage>
</organism>
<accession>A0A2P5HPC0</accession>
<evidence type="ECO:0000313" key="6">
    <source>
        <dbReference type="Proteomes" id="UP000094444"/>
    </source>
</evidence>
<name>A0A2P5HPC0_DIAHE</name>
<evidence type="ECO:0000313" key="5">
    <source>
        <dbReference type="EMBL" id="POS72100.1"/>
    </source>
</evidence>
<dbReference type="Proteomes" id="UP000094444">
    <property type="component" value="Unassembled WGS sequence"/>
</dbReference>
<evidence type="ECO:0000256" key="4">
    <source>
        <dbReference type="SAM" id="Phobius"/>
    </source>
</evidence>
<comment type="subcellular location">
    <subcellularLocation>
        <location evidence="1">Membrane</location>
        <topology evidence="1">Single-pass membrane protein</topology>
    </subcellularLocation>
</comment>
<protein>
    <recommendedName>
        <fullName evidence="7">Glycosyltransferase family 92 protein</fullName>
    </recommendedName>
</protein>
<keyword evidence="3 4" id="KW-1133">Transmembrane helix</keyword>
<dbReference type="EMBL" id="MAVT02001084">
    <property type="protein sequence ID" value="POS72100.1"/>
    <property type="molecule type" value="Genomic_DNA"/>
</dbReference>
<dbReference type="PANTHER" id="PTHR21461:SF69">
    <property type="entry name" value="GLYCOSYLTRANSFERASE FAMILY 92 PROTEIN"/>
    <property type="match status" value="1"/>
</dbReference>
<dbReference type="InParanoid" id="A0A2P5HPC0"/>